<name>A0A0C3FLD1_PILCF</name>
<reference evidence="1 2" key="1">
    <citation type="submission" date="2014-04" db="EMBL/GenBank/DDBJ databases">
        <authorList>
            <consortium name="DOE Joint Genome Institute"/>
            <person name="Kuo A."/>
            <person name="Tarkka M."/>
            <person name="Buscot F."/>
            <person name="Kohler A."/>
            <person name="Nagy L.G."/>
            <person name="Floudas D."/>
            <person name="Copeland A."/>
            <person name="Barry K.W."/>
            <person name="Cichocki N."/>
            <person name="Veneault-Fourrey C."/>
            <person name="LaButti K."/>
            <person name="Lindquist E.A."/>
            <person name="Lipzen A."/>
            <person name="Lundell T."/>
            <person name="Morin E."/>
            <person name="Murat C."/>
            <person name="Sun H."/>
            <person name="Tunlid A."/>
            <person name="Henrissat B."/>
            <person name="Grigoriev I.V."/>
            <person name="Hibbett D.S."/>
            <person name="Martin F."/>
            <person name="Nordberg H.P."/>
            <person name="Cantor M.N."/>
            <person name="Hua S.X."/>
        </authorList>
    </citation>
    <scope>NUCLEOTIDE SEQUENCE [LARGE SCALE GENOMIC DNA]</scope>
    <source>
        <strain evidence="1 2">F 1598</strain>
    </source>
</reference>
<protein>
    <submittedName>
        <fullName evidence="1">Uncharacterized protein</fullName>
    </submittedName>
</protein>
<evidence type="ECO:0000313" key="1">
    <source>
        <dbReference type="EMBL" id="KIM80301.1"/>
    </source>
</evidence>
<gene>
    <name evidence="1" type="ORF">PILCRDRAFT_822429</name>
</gene>
<keyword evidence="2" id="KW-1185">Reference proteome</keyword>
<dbReference type="HOGENOM" id="CLU_185482_0_0_1"/>
<reference evidence="2" key="2">
    <citation type="submission" date="2015-01" db="EMBL/GenBank/DDBJ databases">
        <title>Evolutionary Origins and Diversification of the Mycorrhizal Mutualists.</title>
        <authorList>
            <consortium name="DOE Joint Genome Institute"/>
            <consortium name="Mycorrhizal Genomics Consortium"/>
            <person name="Kohler A."/>
            <person name="Kuo A."/>
            <person name="Nagy L.G."/>
            <person name="Floudas D."/>
            <person name="Copeland A."/>
            <person name="Barry K.W."/>
            <person name="Cichocki N."/>
            <person name="Veneault-Fourrey C."/>
            <person name="LaButti K."/>
            <person name="Lindquist E.A."/>
            <person name="Lipzen A."/>
            <person name="Lundell T."/>
            <person name="Morin E."/>
            <person name="Murat C."/>
            <person name="Riley R."/>
            <person name="Ohm R."/>
            <person name="Sun H."/>
            <person name="Tunlid A."/>
            <person name="Henrissat B."/>
            <person name="Grigoriev I.V."/>
            <person name="Hibbett D.S."/>
            <person name="Martin F."/>
        </authorList>
    </citation>
    <scope>NUCLEOTIDE SEQUENCE [LARGE SCALE GENOMIC DNA]</scope>
    <source>
        <strain evidence="2">F 1598</strain>
    </source>
</reference>
<dbReference type="EMBL" id="KN833004">
    <property type="protein sequence ID" value="KIM80301.1"/>
    <property type="molecule type" value="Genomic_DNA"/>
</dbReference>
<evidence type="ECO:0000313" key="2">
    <source>
        <dbReference type="Proteomes" id="UP000054166"/>
    </source>
</evidence>
<accession>A0A0C3FLD1</accession>
<sequence length="67" mass="7564">MNNGQTPDNDITGSCCRLFHNTLTTCNLRYSKKHHRCDCDDDSLYNSQVRWEDCCGAAGDNYNCVLG</sequence>
<proteinExistence type="predicted"/>
<organism evidence="1 2">
    <name type="scientific">Piloderma croceum (strain F 1598)</name>
    <dbReference type="NCBI Taxonomy" id="765440"/>
    <lineage>
        <taxon>Eukaryota</taxon>
        <taxon>Fungi</taxon>
        <taxon>Dikarya</taxon>
        <taxon>Basidiomycota</taxon>
        <taxon>Agaricomycotina</taxon>
        <taxon>Agaricomycetes</taxon>
        <taxon>Agaricomycetidae</taxon>
        <taxon>Atheliales</taxon>
        <taxon>Atheliaceae</taxon>
        <taxon>Piloderma</taxon>
    </lineage>
</organism>
<dbReference type="AlphaFoldDB" id="A0A0C3FLD1"/>
<dbReference type="Proteomes" id="UP000054166">
    <property type="component" value="Unassembled WGS sequence"/>
</dbReference>
<dbReference type="InParanoid" id="A0A0C3FLD1"/>